<proteinExistence type="predicted"/>
<dbReference type="InterPro" id="IPR011075">
    <property type="entry name" value="TetR_C"/>
</dbReference>
<feature type="DNA-binding region" description="H-T-H motif" evidence="4">
    <location>
        <begin position="42"/>
        <end position="61"/>
    </location>
</feature>
<name>A0A4R1NEJ6_9GAMM</name>
<evidence type="ECO:0000256" key="1">
    <source>
        <dbReference type="ARBA" id="ARBA00023015"/>
    </source>
</evidence>
<feature type="domain" description="HTH tetR-type" evidence="5">
    <location>
        <begin position="19"/>
        <end position="79"/>
    </location>
</feature>
<dbReference type="OrthoDB" id="270177at2"/>
<dbReference type="Pfam" id="PF00440">
    <property type="entry name" value="TetR_N"/>
    <property type="match status" value="1"/>
</dbReference>
<evidence type="ECO:0000259" key="5">
    <source>
        <dbReference type="PROSITE" id="PS50977"/>
    </source>
</evidence>
<keyword evidence="7" id="KW-1185">Reference proteome</keyword>
<dbReference type="InterPro" id="IPR001647">
    <property type="entry name" value="HTH_TetR"/>
</dbReference>
<protein>
    <submittedName>
        <fullName evidence="6">TetR family transcriptional regulator</fullName>
    </submittedName>
</protein>
<dbReference type="Proteomes" id="UP000294555">
    <property type="component" value="Unassembled WGS sequence"/>
</dbReference>
<dbReference type="Pfam" id="PF16925">
    <property type="entry name" value="TetR_C_13"/>
    <property type="match status" value="1"/>
</dbReference>
<accession>A0A4R1NEJ6</accession>
<dbReference type="FunFam" id="1.10.10.60:FF:000183">
    <property type="entry name" value="Transcriptional regulator, TetR family"/>
    <property type="match status" value="1"/>
</dbReference>
<dbReference type="InterPro" id="IPR036271">
    <property type="entry name" value="Tet_transcr_reg_TetR-rel_C_sf"/>
</dbReference>
<evidence type="ECO:0000256" key="3">
    <source>
        <dbReference type="ARBA" id="ARBA00023163"/>
    </source>
</evidence>
<dbReference type="SUPFAM" id="SSF46689">
    <property type="entry name" value="Homeodomain-like"/>
    <property type="match status" value="1"/>
</dbReference>
<dbReference type="SUPFAM" id="SSF48498">
    <property type="entry name" value="Tetracyclin repressor-like, C-terminal domain"/>
    <property type="match status" value="1"/>
</dbReference>
<keyword evidence="2 4" id="KW-0238">DNA-binding</keyword>
<dbReference type="GO" id="GO:0003677">
    <property type="term" value="F:DNA binding"/>
    <property type="evidence" value="ECO:0007669"/>
    <property type="project" value="UniProtKB-UniRule"/>
</dbReference>
<dbReference type="InterPro" id="IPR009057">
    <property type="entry name" value="Homeodomain-like_sf"/>
</dbReference>
<reference evidence="6 7" key="1">
    <citation type="submission" date="2019-02" db="EMBL/GenBank/DDBJ databases">
        <title>Investigation of anaerobic lignin degradation for improved lignocellulosic biofuels.</title>
        <authorList>
            <person name="Deangelis K."/>
        </authorList>
    </citation>
    <scope>NUCLEOTIDE SEQUENCE [LARGE SCALE GENOMIC DNA]</scope>
    <source>
        <strain evidence="6 7">159R</strain>
    </source>
</reference>
<dbReference type="AlphaFoldDB" id="A0A4R1NEJ6"/>
<organism evidence="6 7">
    <name type="scientific">Sodalis ligni</name>
    <dbReference type="NCBI Taxonomy" id="2697027"/>
    <lineage>
        <taxon>Bacteria</taxon>
        <taxon>Pseudomonadati</taxon>
        <taxon>Pseudomonadota</taxon>
        <taxon>Gammaproteobacteria</taxon>
        <taxon>Enterobacterales</taxon>
        <taxon>Bruguierivoracaceae</taxon>
        <taxon>Sodalis</taxon>
    </lineage>
</organism>
<dbReference type="RefSeq" id="WP_132925069.1">
    <property type="nucleotide sequence ID" value="NZ_SJOI01000001.1"/>
</dbReference>
<comment type="caution">
    <text evidence="6">The sequence shown here is derived from an EMBL/GenBank/DDBJ whole genome shotgun (WGS) entry which is preliminary data.</text>
</comment>
<dbReference type="PANTHER" id="PTHR47506:SF1">
    <property type="entry name" value="HTH-TYPE TRANSCRIPTIONAL REGULATOR YJDC"/>
    <property type="match status" value="1"/>
</dbReference>
<evidence type="ECO:0000313" key="7">
    <source>
        <dbReference type="Proteomes" id="UP000294555"/>
    </source>
</evidence>
<keyword evidence="3" id="KW-0804">Transcription</keyword>
<dbReference type="PROSITE" id="PS50977">
    <property type="entry name" value="HTH_TETR_2"/>
    <property type="match status" value="1"/>
</dbReference>
<dbReference type="EMBL" id="SJOI01000001">
    <property type="protein sequence ID" value="TCL06015.1"/>
    <property type="molecule type" value="Genomic_DNA"/>
</dbReference>
<dbReference type="Gene3D" id="1.10.10.60">
    <property type="entry name" value="Homeodomain-like"/>
    <property type="match status" value="1"/>
</dbReference>
<keyword evidence="1" id="KW-0805">Transcription regulation</keyword>
<dbReference type="Gene3D" id="1.10.357.10">
    <property type="entry name" value="Tetracycline Repressor, domain 2"/>
    <property type="match status" value="1"/>
</dbReference>
<evidence type="ECO:0000313" key="6">
    <source>
        <dbReference type="EMBL" id="TCL06015.1"/>
    </source>
</evidence>
<evidence type="ECO:0000256" key="4">
    <source>
        <dbReference type="PROSITE-ProRule" id="PRU00335"/>
    </source>
</evidence>
<gene>
    <name evidence="6" type="ORF">EZJ58_4239</name>
</gene>
<evidence type="ECO:0000256" key="2">
    <source>
        <dbReference type="ARBA" id="ARBA00023125"/>
    </source>
</evidence>
<dbReference type="PANTHER" id="PTHR47506">
    <property type="entry name" value="TRANSCRIPTIONAL REGULATORY PROTEIN"/>
    <property type="match status" value="1"/>
</dbReference>
<sequence>MSTEQIAACLKKGRGRPKQFDRDSALDKALEMFWRHGYEATSMSDLVEATGAKAPTLYAEFGNKEGLFRAAVERYVIKFAEKGKALLARPDCTVAEAVENFFRAAASMFTDKSLPSGCFIICTSAALSASSEEVAQMLKCRHHLQENTLRDFLQSRQALGELSADAPVAALAKYLAGTLQGMSVQARDGATQADLDLIVSTLMAVWPHLVNLSAERLQPLPVAVAEEA</sequence>